<comment type="caution">
    <text evidence="2">The sequence shown here is derived from an EMBL/GenBank/DDBJ whole genome shotgun (WGS) entry which is preliminary data.</text>
</comment>
<accession>A0A4V2ZUQ4</accession>
<reference evidence="2 3" key="1">
    <citation type="submission" date="2019-03" db="EMBL/GenBank/DDBJ databases">
        <title>Paraburkholderia sp. isolated from native Mimosa gymnas in Guartela State Park, Brazil.</title>
        <authorList>
            <person name="Paulitsch F."/>
            <person name="Hungria M."/>
            <person name="Delamuta J.R.M."/>
            <person name="Ribeiro R.A."/>
            <person name="Dall'Agnol R."/>
            <person name="Silva J.S.B."/>
        </authorList>
    </citation>
    <scope>NUCLEOTIDE SEQUENCE [LARGE SCALE GENOMIC DNA]</scope>
    <source>
        <strain evidence="2 3">CNPSo 3008</strain>
    </source>
</reference>
<dbReference type="RefSeq" id="WP_133190911.1">
    <property type="nucleotide sequence ID" value="NZ_SMOD01000084.1"/>
</dbReference>
<evidence type="ECO:0000313" key="3">
    <source>
        <dbReference type="Proteomes" id="UP000295606"/>
    </source>
</evidence>
<sequence>MESIVRSSLMLAAAATPLLVACGGGTASNPAPITPAQCSGSSCANQGPPNSAPTATALCPAAADIAANTYLGGAGSGEVVSLNIDPTKMTYKLTFLASPIPVAASSVQNTRAGLTVTGAVQHPPAGSLPTTAQITCAFQLQAGTGTINGSTYTTAYNANNPPTIYVGFGVAGGGIPGATVNIDGDTTANLLFSGVAPRTFDFYPFIGFSSVSTSLADLKGSYNALLYHILPSSNFAPAAKVTQEQYDASGNCSVPAGATNTSCATAANAWTASTSGSYFDSTDAPQIETPTPLPFPLSLGNNVIVSRQGGAGHLILGKLNGAIVPVVVRTGYVNETISLSNQIAVDDESGIALLAPATTLTSGAFDGSYIGADSNFAYTATLINGQQAGFLKPSTMTTQSQFTLDYTQTHPGLIGVTDTQGKAGNLIAVGGLYGIFINGEENGGVTASSANSATPNQPYFGVGALIQPQ</sequence>
<gene>
    <name evidence="2" type="ORF">E1N52_42060</name>
</gene>
<dbReference type="InterPro" id="IPR021340">
    <property type="entry name" value="DUF2957"/>
</dbReference>
<proteinExistence type="predicted"/>
<organism evidence="2 3">
    <name type="scientific">Paraburkholderia guartelaensis</name>
    <dbReference type="NCBI Taxonomy" id="2546446"/>
    <lineage>
        <taxon>Bacteria</taxon>
        <taxon>Pseudomonadati</taxon>
        <taxon>Pseudomonadota</taxon>
        <taxon>Betaproteobacteria</taxon>
        <taxon>Burkholderiales</taxon>
        <taxon>Burkholderiaceae</taxon>
        <taxon>Paraburkholderia</taxon>
    </lineage>
</organism>
<feature type="chain" id="PRO_5020883876" evidence="1">
    <location>
        <begin position="22"/>
        <end position="469"/>
    </location>
</feature>
<evidence type="ECO:0000256" key="1">
    <source>
        <dbReference type="SAM" id="SignalP"/>
    </source>
</evidence>
<evidence type="ECO:0000313" key="2">
    <source>
        <dbReference type="EMBL" id="TDG02007.1"/>
    </source>
</evidence>
<name>A0A4V2ZUQ4_9BURK</name>
<feature type="signal peptide" evidence="1">
    <location>
        <begin position="1"/>
        <end position="21"/>
    </location>
</feature>
<dbReference type="EMBL" id="SMOD01000084">
    <property type="protein sequence ID" value="TDG02007.1"/>
    <property type="molecule type" value="Genomic_DNA"/>
</dbReference>
<dbReference type="Proteomes" id="UP000295606">
    <property type="component" value="Unassembled WGS sequence"/>
</dbReference>
<dbReference type="AlphaFoldDB" id="A0A4V2ZUQ4"/>
<dbReference type="PROSITE" id="PS51257">
    <property type="entry name" value="PROKAR_LIPOPROTEIN"/>
    <property type="match status" value="1"/>
</dbReference>
<dbReference type="Pfam" id="PF11170">
    <property type="entry name" value="DUF2957"/>
    <property type="match status" value="1"/>
</dbReference>
<protein>
    <submittedName>
        <fullName evidence="2">DUF2957 domain-containing protein</fullName>
    </submittedName>
</protein>
<keyword evidence="1" id="KW-0732">Signal</keyword>
<dbReference type="OrthoDB" id="8951775at2"/>